<sequence length="465" mass="49399">MLNNTALLAVGPDPNCNENVHGSDIERLVLLIFGGAVIFMQCGFAMLEAGFLPKHGVANILFKNMSDSFVGLLGFYIFGYALAFGGNFDEGETGIILGTRGFALAGVSSCELPFFLFQYAFAATSVTIISGALGTRSSFTTYMTYSFLFPAFIYPLPAHWLWAKKGWLLTGSSNVGVADFAGAGAVHMVGGMAALVGCMLAGPGFDRGTQSNFKRNPPHSIPLVVLGLFILSFGFLFFNGGSVVSYTLRVNTHALSGIGLAMINTVLAASGGGLAMVAHSKLRRGVLSITRAVNGSIAGMVAVSACAGFVQPWAALIVGVAGGISYLGFSTVLQRRRVDDAIDASSAHFAPGACGLLLGPWLFFQQGIVYDPSPDAFRRFGWHVLGVLVLSLWTAALSFVMFVALKLTGVLLVSEFADRYGVDRFEHDEVAYDVPRESNIQTLTQTSPHVSPVIKRADKSRQAVV</sequence>
<feature type="transmembrane region" description="Helical" evidence="8">
    <location>
        <begin position="28"/>
        <end position="47"/>
    </location>
</feature>
<name>F2UBG4_SALR5</name>
<dbReference type="Proteomes" id="UP000007799">
    <property type="component" value="Unassembled WGS sequence"/>
</dbReference>
<reference evidence="10" key="1">
    <citation type="submission" date="2009-08" db="EMBL/GenBank/DDBJ databases">
        <title>Annotation of Salpingoeca rosetta.</title>
        <authorList>
            <consortium name="The Broad Institute Genome Sequencing Platform"/>
            <person name="Russ C."/>
            <person name="Cuomo C."/>
            <person name="Burger G."/>
            <person name="Gray M.W."/>
            <person name="Holland P.W.H."/>
            <person name="King N."/>
            <person name="Lang F.B.F."/>
            <person name="Roger A.J."/>
            <person name="Ruiz-Trillo I."/>
            <person name="Young S.K."/>
            <person name="Zeng Q."/>
            <person name="Gargeya S."/>
            <person name="Alvarado L."/>
            <person name="Berlin A."/>
            <person name="Chapman S.B."/>
            <person name="Chen Z."/>
            <person name="Freedman E."/>
            <person name="Gellesch M."/>
            <person name="Goldberg J."/>
            <person name="Griggs A."/>
            <person name="Gujja S."/>
            <person name="Heilman E."/>
            <person name="Heiman D."/>
            <person name="Howarth C."/>
            <person name="Mehta T."/>
            <person name="Neiman D."/>
            <person name="Pearson M."/>
            <person name="Roberts A."/>
            <person name="Saif S."/>
            <person name="Shea T."/>
            <person name="Shenoy N."/>
            <person name="Sisk P."/>
            <person name="Stolte C."/>
            <person name="Sykes S."/>
            <person name="White J."/>
            <person name="Yandava C."/>
            <person name="Haas B."/>
            <person name="Nusbaum C."/>
            <person name="Birren B."/>
        </authorList>
    </citation>
    <scope>NUCLEOTIDE SEQUENCE [LARGE SCALE GENOMIC DNA]</scope>
    <source>
        <strain evidence="10">ATCC 50818</strain>
    </source>
</reference>
<keyword evidence="6 8" id="KW-0472">Membrane</keyword>
<keyword evidence="5 8" id="KW-1133">Transmembrane helix</keyword>
<dbReference type="GO" id="GO:0097272">
    <property type="term" value="P:ammonium homeostasis"/>
    <property type="evidence" value="ECO:0007669"/>
    <property type="project" value="TreeGrafter"/>
</dbReference>
<dbReference type="GO" id="GO:0005886">
    <property type="term" value="C:plasma membrane"/>
    <property type="evidence" value="ECO:0007669"/>
    <property type="project" value="TreeGrafter"/>
</dbReference>
<feature type="transmembrane region" description="Helical" evidence="8">
    <location>
        <begin position="182"/>
        <end position="202"/>
    </location>
</feature>
<feature type="transmembrane region" description="Helical" evidence="8">
    <location>
        <begin position="384"/>
        <end position="405"/>
    </location>
</feature>
<feature type="transmembrane region" description="Helical" evidence="8">
    <location>
        <begin position="254"/>
        <end position="277"/>
    </location>
</feature>
<dbReference type="OMA" id="FNAGSWL"/>
<dbReference type="STRING" id="946362.F2UBG4"/>
<dbReference type="Gene3D" id="1.10.3430.10">
    <property type="entry name" value="Ammonium transporter AmtB like domains"/>
    <property type="match status" value="1"/>
</dbReference>
<evidence type="ECO:0000256" key="5">
    <source>
        <dbReference type="ARBA" id="ARBA00022989"/>
    </source>
</evidence>
<dbReference type="Pfam" id="PF00909">
    <property type="entry name" value="Ammonium_transp"/>
    <property type="match status" value="1"/>
</dbReference>
<evidence type="ECO:0000256" key="2">
    <source>
        <dbReference type="ARBA" id="ARBA00005887"/>
    </source>
</evidence>
<dbReference type="GO" id="GO:0008519">
    <property type="term" value="F:ammonium channel activity"/>
    <property type="evidence" value="ECO:0007669"/>
    <property type="project" value="InterPro"/>
</dbReference>
<dbReference type="SUPFAM" id="SSF111352">
    <property type="entry name" value="Ammonium transporter"/>
    <property type="match status" value="1"/>
</dbReference>
<dbReference type="AlphaFoldDB" id="F2UBG4"/>
<feature type="transmembrane region" description="Helical" evidence="8">
    <location>
        <begin position="316"/>
        <end position="333"/>
    </location>
</feature>
<dbReference type="InterPro" id="IPR029020">
    <property type="entry name" value="Ammonium/urea_transptr"/>
</dbReference>
<evidence type="ECO:0000256" key="8">
    <source>
        <dbReference type="SAM" id="Phobius"/>
    </source>
</evidence>
<feature type="domain" description="Ammonium transporter AmtB-like" evidence="9">
    <location>
        <begin position="29"/>
        <end position="432"/>
    </location>
</feature>
<feature type="transmembrane region" description="Helical" evidence="8">
    <location>
        <begin position="289"/>
        <end position="310"/>
    </location>
</feature>
<dbReference type="RefSeq" id="XP_004993393.1">
    <property type="nucleotide sequence ID" value="XM_004993336.1"/>
</dbReference>
<gene>
    <name evidence="10" type="ORF">PTSG_05524</name>
</gene>
<dbReference type="PANTHER" id="PTHR11730">
    <property type="entry name" value="AMMONIUM TRANSPORTER"/>
    <property type="match status" value="1"/>
</dbReference>
<feature type="transmembrane region" description="Helical" evidence="8">
    <location>
        <begin position="142"/>
        <end position="162"/>
    </location>
</feature>
<evidence type="ECO:0000313" key="11">
    <source>
        <dbReference type="Proteomes" id="UP000007799"/>
    </source>
</evidence>
<comment type="subcellular location">
    <subcellularLocation>
        <location evidence="1">Membrane</location>
        <topology evidence="1">Multi-pass membrane protein</topology>
    </subcellularLocation>
</comment>
<evidence type="ECO:0000256" key="1">
    <source>
        <dbReference type="ARBA" id="ARBA00004141"/>
    </source>
</evidence>
<evidence type="ECO:0000259" key="9">
    <source>
        <dbReference type="Pfam" id="PF00909"/>
    </source>
</evidence>
<dbReference type="InterPro" id="IPR024041">
    <property type="entry name" value="NH4_transpt_AmtB-like_dom"/>
</dbReference>
<accession>F2UBG4</accession>
<keyword evidence="3" id="KW-0813">Transport</keyword>
<proteinExistence type="inferred from homology"/>
<dbReference type="PANTHER" id="PTHR11730:SF6">
    <property type="entry name" value="AMMONIUM TRANSPORTER"/>
    <property type="match status" value="1"/>
</dbReference>
<evidence type="ECO:0000256" key="3">
    <source>
        <dbReference type="ARBA" id="ARBA00022448"/>
    </source>
</evidence>
<dbReference type="InParanoid" id="F2UBG4"/>
<keyword evidence="11" id="KW-1185">Reference proteome</keyword>
<dbReference type="GeneID" id="16073970"/>
<evidence type="ECO:0000256" key="4">
    <source>
        <dbReference type="ARBA" id="ARBA00022692"/>
    </source>
</evidence>
<evidence type="ECO:0000256" key="7">
    <source>
        <dbReference type="ARBA" id="ARBA00023177"/>
    </source>
</evidence>
<keyword evidence="7" id="KW-0924">Ammonia transport</keyword>
<organism evidence="11">
    <name type="scientific">Salpingoeca rosetta (strain ATCC 50818 / BSB-021)</name>
    <dbReference type="NCBI Taxonomy" id="946362"/>
    <lineage>
        <taxon>Eukaryota</taxon>
        <taxon>Choanoflagellata</taxon>
        <taxon>Craspedida</taxon>
        <taxon>Salpingoecidae</taxon>
        <taxon>Salpingoeca</taxon>
    </lineage>
</organism>
<feature type="transmembrane region" description="Helical" evidence="8">
    <location>
        <begin position="345"/>
        <end position="364"/>
    </location>
</feature>
<evidence type="ECO:0000256" key="6">
    <source>
        <dbReference type="ARBA" id="ARBA00023136"/>
    </source>
</evidence>
<dbReference type="KEGG" id="sre:PTSG_05524"/>
<comment type="similarity">
    <text evidence="2">Belongs to the ammonia transporter channel (TC 1.A.11.2) family.</text>
</comment>
<evidence type="ECO:0000313" key="10">
    <source>
        <dbReference type="EMBL" id="EGD73830.1"/>
    </source>
</evidence>
<keyword evidence="4 8" id="KW-0812">Transmembrane</keyword>
<protein>
    <recommendedName>
        <fullName evidence="9">Ammonium transporter AmtB-like domain-containing protein</fullName>
    </recommendedName>
</protein>
<dbReference type="eggNOG" id="KOG0682">
    <property type="taxonomic scope" value="Eukaryota"/>
</dbReference>
<feature type="transmembrane region" description="Helical" evidence="8">
    <location>
        <begin position="223"/>
        <end position="248"/>
    </location>
</feature>
<dbReference type="EMBL" id="GL832967">
    <property type="protein sequence ID" value="EGD73830.1"/>
    <property type="molecule type" value="Genomic_DNA"/>
</dbReference>
<dbReference type="OrthoDB" id="534912at2759"/>
<feature type="transmembrane region" description="Helical" evidence="8">
    <location>
        <begin position="116"/>
        <end position="135"/>
    </location>
</feature>
<feature type="transmembrane region" description="Helical" evidence="8">
    <location>
        <begin position="68"/>
        <end position="88"/>
    </location>
</feature>